<dbReference type="EMBL" id="JAUSRO010000012">
    <property type="protein sequence ID" value="MDP9901472.1"/>
    <property type="molecule type" value="Genomic_DNA"/>
</dbReference>
<evidence type="ECO:0000313" key="3">
    <source>
        <dbReference type="Proteomes" id="UP001226867"/>
    </source>
</evidence>
<evidence type="ECO:0008006" key="4">
    <source>
        <dbReference type="Google" id="ProtNLM"/>
    </source>
</evidence>
<evidence type="ECO:0000256" key="1">
    <source>
        <dbReference type="SAM" id="Phobius"/>
    </source>
</evidence>
<organism evidence="2 3">
    <name type="scientific">Variovorax ginsengisoli</name>
    <dbReference type="NCBI Taxonomy" id="363844"/>
    <lineage>
        <taxon>Bacteria</taxon>
        <taxon>Pseudomonadati</taxon>
        <taxon>Pseudomonadota</taxon>
        <taxon>Betaproteobacteria</taxon>
        <taxon>Burkholderiales</taxon>
        <taxon>Comamonadaceae</taxon>
        <taxon>Variovorax</taxon>
    </lineage>
</organism>
<feature type="transmembrane region" description="Helical" evidence="1">
    <location>
        <begin position="36"/>
        <end position="53"/>
    </location>
</feature>
<gene>
    <name evidence="2" type="ORF">J2W36_003739</name>
</gene>
<dbReference type="PIRSF" id="PIRSF019883">
    <property type="entry name" value="UCP019883"/>
    <property type="match status" value="1"/>
</dbReference>
<dbReference type="Pfam" id="PF10993">
    <property type="entry name" value="DUF2818"/>
    <property type="match status" value="1"/>
</dbReference>
<dbReference type="Proteomes" id="UP001226867">
    <property type="component" value="Unassembled WGS sequence"/>
</dbReference>
<name>A0ABT9SDK6_9BURK</name>
<keyword evidence="1" id="KW-1133">Transmembrane helix</keyword>
<reference evidence="2 3" key="1">
    <citation type="submission" date="2023-07" db="EMBL/GenBank/DDBJ databases">
        <title>Sorghum-associated microbial communities from plants grown in Nebraska, USA.</title>
        <authorList>
            <person name="Schachtman D."/>
        </authorList>
    </citation>
    <scope>NUCLEOTIDE SEQUENCE [LARGE SCALE GENOMIC DNA]</scope>
    <source>
        <strain evidence="2 3">DS1607</strain>
    </source>
</reference>
<protein>
    <recommendedName>
        <fullName evidence="4">DUF2818 family protein</fullName>
    </recommendedName>
</protein>
<dbReference type="InterPro" id="IPR016768">
    <property type="entry name" value="UCP019883"/>
</dbReference>
<keyword evidence="1" id="KW-0472">Membrane</keyword>
<keyword evidence="1" id="KW-0812">Transmembrane</keyword>
<proteinExistence type="predicted"/>
<feature type="transmembrane region" description="Helical" evidence="1">
    <location>
        <begin position="65"/>
        <end position="89"/>
    </location>
</feature>
<accession>A0ABT9SDK6</accession>
<evidence type="ECO:0000313" key="2">
    <source>
        <dbReference type="EMBL" id="MDP9901472.1"/>
    </source>
</evidence>
<sequence length="93" mass="10452">MLFVALVAANLPFVNERLLALFAFRSGHGKTLAVRLAELVLLYFVAGGIGLLFERRVGQIAPQGWEFYAVTGALFIVLAFPGFIWRYLLKHRK</sequence>
<keyword evidence="3" id="KW-1185">Reference proteome</keyword>
<comment type="caution">
    <text evidence="2">The sequence shown here is derived from an EMBL/GenBank/DDBJ whole genome shotgun (WGS) entry which is preliminary data.</text>
</comment>